<accession>A0ABN1WQ23</accession>
<reference evidence="1 2" key="1">
    <citation type="journal article" date="2019" name="Int. J. Syst. Evol. Microbiol.">
        <title>The Global Catalogue of Microorganisms (GCM) 10K type strain sequencing project: providing services to taxonomists for standard genome sequencing and annotation.</title>
        <authorList>
            <consortium name="The Broad Institute Genomics Platform"/>
            <consortium name="The Broad Institute Genome Sequencing Center for Infectious Disease"/>
            <person name="Wu L."/>
            <person name="Ma J."/>
        </authorList>
    </citation>
    <scope>NUCLEOTIDE SEQUENCE [LARGE SCALE GENOMIC DNA]</scope>
    <source>
        <strain evidence="1 2">JCM 13004</strain>
    </source>
</reference>
<keyword evidence="2" id="KW-1185">Reference proteome</keyword>
<gene>
    <name evidence="1" type="ORF">GCM10009665_51160</name>
</gene>
<evidence type="ECO:0000313" key="1">
    <source>
        <dbReference type="EMBL" id="GAA1254283.1"/>
    </source>
</evidence>
<evidence type="ECO:0000313" key="2">
    <source>
        <dbReference type="Proteomes" id="UP001500037"/>
    </source>
</evidence>
<dbReference type="EMBL" id="BAAALF010000108">
    <property type="protein sequence ID" value="GAA1254283.1"/>
    <property type="molecule type" value="Genomic_DNA"/>
</dbReference>
<dbReference type="Proteomes" id="UP001500037">
    <property type="component" value="Unassembled WGS sequence"/>
</dbReference>
<protein>
    <submittedName>
        <fullName evidence="1">Uncharacterized protein</fullName>
    </submittedName>
</protein>
<proteinExistence type="predicted"/>
<organism evidence="1 2">
    <name type="scientific">Kitasatospora nipponensis</name>
    <dbReference type="NCBI Taxonomy" id="258049"/>
    <lineage>
        <taxon>Bacteria</taxon>
        <taxon>Bacillati</taxon>
        <taxon>Actinomycetota</taxon>
        <taxon>Actinomycetes</taxon>
        <taxon>Kitasatosporales</taxon>
        <taxon>Streptomycetaceae</taxon>
        <taxon>Kitasatospora</taxon>
    </lineage>
</organism>
<sequence length="128" mass="13215">MTSDLTTHQLTAARPPIPIDYHPIEGPAQQLLVSGEQLHANACLYCGTDQQQLHTAGHAYTHSGGLAWVVVACAAHLALGRAEVQAAQAAAQKAATGQPVEGIEAVEVIEAVRGLALAEPPGLGERAV</sequence>
<dbReference type="RefSeq" id="WP_344444327.1">
    <property type="nucleotide sequence ID" value="NZ_BAAALF010000108.1"/>
</dbReference>
<name>A0ABN1WQ23_9ACTN</name>
<comment type="caution">
    <text evidence="1">The sequence shown here is derived from an EMBL/GenBank/DDBJ whole genome shotgun (WGS) entry which is preliminary data.</text>
</comment>